<reference evidence="2" key="3">
    <citation type="submission" date="2015-04" db="UniProtKB">
        <authorList>
            <consortium name="EnsemblPlants"/>
        </authorList>
    </citation>
    <scope>IDENTIFICATION</scope>
</reference>
<dbReference type="InterPro" id="IPR001810">
    <property type="entry name" value="F-box_dom"/>
</dbReference>
<evidence type="ECO:0000313" key="3">
    <source>
        <dbReference type="Proteomes" id="UP000032180"/>
    </source>
</evidence>
<reference evidence="2 3" key="1">
    <citation type="submission" date="2012-08" db="EMBL/GenBank/DDBJ databases">
        <title>Oryza genome evolution.</title>
        <authorList>
            <person name="Wing R.A."/>
        </authorList>
    </citation>
    <scope>NUCLEOTIDE SEQUENCE</scope>
</reference>
<name>A0A0D9XIK8_9ORYZ</name>
<dbReference type="Proteomes" id="UP000032180">
    <property type="component" value="Chromosome 10"/>
</dbReference>
<dbReference type="PANTHER" id="PTHR33207">
    <property type="entry name" value="F-BOX DOMAIN CONTAINING PROTEIN-RELATED"/>
    <property type="match status" value="1"/>
</dbReference>
<evidence type="ECO:0000259" key="1">
    <source>
        <dbReference type="Pfam" id="PF00646"/>
    </source>
</evidence>
<dbReference type="Pfam" id="PF00646">
    <property type="entry name" value="F-box"/>
    <property type="match status" value="1"/>
</dbReference>
<dbReference type="SUPFAM" id="SSF81383">
    <property type="entry name" value="F-box domain"/>
    <property type="match status" value="1"/>
</dbReference>
<dbReference type="EnsemblPlants" id="LPERR10G04050.1">
    <property type="protein sequence ID" value="LPERR10G04050.1"/>
    <property type="gene ID" value="LPERR10G04050"/>
</dbReference>
<dbReference type="Gramene" id="LPERR10G04050.1">
    <property type="protein sequence ID" value="LPERR10G04050.1"/>
    <property type="gene ID" value="LPERR10G04050"/>
</dbReference>
<accession>A0A0D9XIK8</accession>
<proteinExistence type="predicted"/>
<dbReference type="AlphaFoldDB" id="A0A0D9XIK8"/>
<sequence>MATGYKPNSQFQESWVVLMEPSTRSSSKKPMSLPSPAIDAVEEDLLREILLRLPNMASLLNATLACKRWRRAAASDPAVLQRFLPLRRPPLVGFILTDRGNSPVPHRRPYLSFVGATASRPNLASAAAGCDVFFDHLPAIDPDDDDDEWCLRGCDGSRLLLSRRRADLAVYDPIARTAVFFHPPQFFVEMCVDLRYALVVDHDDEFRVIGKDGDTAAAVFSSRTGKWASSDFHARQAPYHFTHTDGVHAGRKEQNIQLWSATTTTMVVVDGCSRRKEVSLLDQFVYLKKLRREWMKRVRVLGAKAGYVYMEFWSIRKPNS</sequence>
<dbReference type="eggNOG" id="ENOG502R675">
    <property type="taxonomic scope" value="Eukaryota"/>
</dbReference>
<feature type="domain" description="F-box" evidence="1">
    <location>
        <begin position="43"/>
        <end position="76"/>
    </location>
</feature>
<protein>
    <recommendedName>
        <fullName evidence="1">F-box domain-containing protein</fullName>
    </recommendedName>
</protein>
<dbReference type="HOGENOM" id="CLU_017945_1_0_1"/>
<dbReference type="Gene3D" id="1.20.1280.50">
    <property type="match status" value="1"/>
</dbReference>
<keyword evidence="3" id="KW-1185">Reference proteome</keyword>
<reference evidence="3" key="2">
    <citation type="submission" date="2013-12" db="EMBL/GenBank/DDBJ databases">
        <authorList>
            <person name="Yu Y."/>
            <person name="Lee S."/>
            <person name="de Baynast K."/>
            <person name="Wissotski M."/>
            <person name="Liu L."/>
            <person name="Talag J."/>
            <person name="Goicoechea J."/>
            <person name="Angelova A."/>
            <person name="Jetty R."/>
            <person name="Kudrna D."/>
            <person name="Golser W."/>
            <person name="Rivera L."/>
            <person name="Zhang J."/>
            <person name="Wing R."/>
        </authorList>
    </citation>
    <scope>NUCLEOTIDE SEQUENCE</scope>
</reference>
<dbReference type="InterPro" id="IPR036047">
    <property type="entry name" value="F-box-like_dom_sf"/>
</dbReference>
<evidence type="ECO:0000313" key="2">
    <source>
        <dbReference type="EnsemblPlants" id="LPERR10G04050.1"/>
    </source>
</evidence>
<organism evidence="2 3">
    <name type="scientific">Leersia perrieri</name>
    <dbReference type="NCBI Taxonomy" id="77586"/>
    <lineage>
        <taxon>Eukaryota</taxon>
        <taxon>Viridiplantae</taxon>
        <taxon>Streptophyta</taxon>
        <taxon>Embryophyta</taxon>
        <taxon>Tracheophyta</taxon>
        <taxon>Spermatophyta</taxon>
        <taxon>Magnoliopsida</taxon>
        <taxon>Liliopsida</taxon>
        <taxon>Poales</taxon>
        <taxon>Poaceae</taxon>
        <taxon>BOP clade</taxon>
        <taxon>Oryzoideae</taxon>
        <taxon>Oryzeae</taxon>
        <taxon>Oryzinae</taxon>
        <taxon>Leersia</taxon>
    </lineage>
</organism>